<sequence length="197" mass="21595">MTTINDIADLVRVLRENPEWLDTLRGVLISDDLGTVPASLKEIDRRLASLEAQLGDVKTELSTVGGRVSNLTGDDYESFAARYAPRRMNLADTIASITLTYQDRRHNLLWLGELATNAMLQGRITQDEADDLSSPGPGLHLDTHDTERARRRATILARAQGLAVSAFTIGAAITDEARELGGQVGVTHIHLEQPEQE</sequence>
<comment type="caution">
    <text evidence="1">The sequence shown here is derived from an EMBL/GenBank/DDBJ whole genome shotgun (WGS) entry which is preliminary data.</text>
</comment>
<gene>
    <name evidence="1" type="ORF">GBAR_LOCUS4280</name>
</gene>
<reference evidence="1" key="1">
    <citation type="submission" date="2023-03" db="EMBL/GenBank/DDBJ databases">
        <authorList>
            <person name="Steffen K."/>
            <person name="Cardenas P."/>
        </authorList>
    </citation>
    <scope>NUCLEOTIDE SEQUENCE</scope>
</reference>
<dbReference type="EMBL" id="CASHTH010000612">
    <property type="protein sequence ID" value="CAI8005493.1"/>
    <property type="molecule type" value="Genomic_DNA"/>
</dbReference>
<evidence type="ECO:0000313" key="1">
    <source>
        <dbReference type="EMBL" id="CAI8005493.1"/>
    </source>
</evidence>
<accession>A0AA35R788</accession>
<name>A0AA35R788_GEOBA</name>
<protein>
    <submittedName>
        <fullName evidence="1">Uncharacterized protein</fullName>
    </submittedName>
</protein>
<organism evidence="1 2">
    <name type="scientific">Geodia barretti</name>
    <name type="common">Barrett's horny sponge</name>
    <dbReference type="NCBI Taxonomy" id="519541"/>
    <lineage>
        <taxon>Eukaryota</taxon>
        <taxon>Metazoa</taxon>
        <taxon>Porifera</taxon>
        <taxon>Demospongiae</taxon>
        <taxon>Heteroscleromorpha</taxon>
        <taxon>Tetractinellida</taxon>
        <taxon>Astrophorina</taxon>
        <taxon>Geodiidae</taxon>
        <taxon>Geodia</taxon>
    </lineage>
</organism>
<dbReference type="AlphaFoldDB" id="A0AA35R788"/>
<evidence type="ECO:0000313" key="2">
    <source>
        <dbReference type="Proteomes" id="UP001174909"/>
    </source>
</evidence>
<keyword evidence="2" id="KW-1185">Reference proteome</keyword>
<proteinExistence type="predicted"/>
<dbReference type="Proteomes" id="UP001174909">
    <property type="component" value="Unassembled WGS sequence"/>
</dbReference>